<dbReference type="CDD" id="cd00371">
    <property type="entry name" value="HMA"/>
    <property type="match status" value="1"/>
</dbReference>
<keyword evidence="6 10" id="KW-0067">ATP-binding</keyword>
<dbReference type="Gene3D" id="3.30.70.100">
    <property type="match status" value="1"/>
</dbReference>
<dbReference type="HOGENOM" id="CLU_001771_0_2_1"/>
<dbReference type="GO" id="GO:0005524">
    <property type="term" value="F:ATP binding"/>
    <property type="evidence" value="ECO:0007669"/>
    <property type="project" value="UniProtKB-UniRule"/>
</dbReference>
<dbReference type="GO" id="GO:0055070">
    <property type="term" value="P:copper ion homeostasis"/>
    <property type="evidence" value="ECO:0007669"/>
    <property type="project" value="TreeGrafter"/>
</dbReference>
<evidence type="ECO:0000256" key="4">
    <source>
        <dbReference type="ARBA" id="ARBA00022723"/>
    </source>
</evidence>
<evidence type="ECO:0000256" key="6">
    <source>
        <dbReference type="ARBA" id="ARBA00022840"/>
    </source>
</evidence>
<dbReference type="Pfam" id="PF00122">
    <property type="entry name" value="E1-E2_ATPase"/>
    <property type="match status" value="1"/>
</dbReference>
<dbReference type="OrthoDB" id="432719at2759"/>
<evidence type="ECO:0000256" key="8">
    <source>
        <dbReference type="ARBA" id="ARBA00022989"/>
    </source>
</evidence>
<feature type="domain" description="HMA" evidence="12">
    <location>
        <begin position="19"/>
        <end position="84"/>
    </location>
</feature>
<feature type="transmembrane region" description="Helical" evidence="10">
    <location>
        <begin position="295"/>
        <end position="316"/>
    </location>
</feature>
<organism evidence="13 14">
    <name type="scientific">Eutypa lata (strain UCR-EL1)</name>
    <name type="common">Grapevine dieback disease fungus</name>
    <name type="synonym">Eutypa armeniacae</name>
    <dbReference type="NCBI Taxonomy" id="1287681"/>
    <lineage>
        <taxon>Eukaryota</taxon>
        <taxon>Fungi</taxon>
        <taxon>Dikarya</taxon>
        <taxon>Ascomycota</taxon>
        <taxon>Pezizomycotina</taxon>
        <taxon>Sordariomycetes</taxon>
        <taxon>Xylariomycetidae</taxon>
        <taxon>Xylariales</taxon>
        <taxon>Diatrypaceae</taxon>
        <taxon>Eutypa</taxon>
    </lineage>
</organism>
<evidence type="ECO:0000256" key="11">
    <source>
        <dbReference type="SAM" id="MobiDB-lite"/>
    </source>
</evidence>
<dbReference type="NCBIfam" id="TIGR01494">
    <property type="entry name" value="ATPase_P-type"/>
    <property type="match status" value="2"/>
</dbReference>
<dbReference type="KEGG" id="ela:UCREL1_6656"/>
<dbReference type="STRING" id="1287681.M7T941"/>
<dbReference type="PROSITE" id="PS01047">
    <property type="entry name" value="HMA_1"/>
    <property type="match status" value="1"/>
</dbReference>
<feature type="transmembrane region" description="Helical" evidence="10">
    <location>
        <begin position="328"/>
        <end position="346"/>
    </location>
</feature>
<keyword evidence="8 10" id="KW-1133">Transmembrane helix</keyword>
<keyword evidence="3 10" id="KW-0812">Transmembrane</keyword>
<dbReference type="GO" id="GO:0043682">
    <property type="term" value="F:P-type divalent copper transporter activity"/>
    <property type="evidence" value="ECO:0007669"/>
    <property type="project" value="TreeGrafter"/>
</dbReference>
<evidence type="ECO:0000256" key="9">
    <source>
        <dbReference type="ARBA" id="ARBA00023136"/>
    </source>
</evidence>
<dbReference type="GO" id="GO:0016887">
    <property type="term" value="F:ATP hydrolysis activity"/>
    <property type="evidence" value="ECO:0007669"/>
    <property type="project" value="InterPro"/>
</dbReference>
<name>M7T941_EUTLA</name>
<comment type="similarity">
    <text evidence="2 10">Belongs to the cation transport ATPase (P-type) (TC 3.A.3) family. Type IB subfamily.</text>
</comment>
<keyword evidence="14" id="KW-1185">Reference proteome</keyword>
<dbReference type="NCBIfam" id="TIGR01525">
    <property type="entry name" value="ATPase-IB_hvy"/>
    <property type="match status" value="1"/>
</dbReference>
<dbReference type="GO" id="GO:0016020">
    <property type="term" value="C:membrane"/>
    <property type="evidence" value="ECO:0007669"/>
    <property type="project" value="UniProtKB-SubCell"/>
</dbReference>
<dbReference type="Gene3D" id="3.40.50.1000">
    <property type="entry name" value="HAD superfamily/HAD-like"/>
    <property type="match status" value="2"/>
</dbReference>
<evidence type="ECO:0000256" key="3">
    <source>
        <dbReference type="ARBA" id="ARBA00022692"/>
    </source>
</evidence>
<dbReference type="PROSITE" id="PS50846">
    <property type="entry name" value="HMA_2"/>
    <property type="match status" value="1"/>
</dbReference>
<reference evidence="14" key="1">
    <citation type="journal article" date="2013" name="Genome Announc.">
        <title>Draft genome sequence of the grapevine dieback fungus Eutypa lata UCR-EL1.</title>
        <authorList>
            <person name="Blanco-Ulate B."/>
            <person name="Rolshausen P.E."/>
            <person name="Cantu D."/>
        </authorList>
    </citation>
    <scope>NUCLEOTIDE SEQUENCE [LARGE SCALE GENOMIC DNA]</scope>
    <source>
        <strain evidence="14">UCR-EL1</strain>
    </source>
</reference>
<evidence type="ECO:0000256" key="2">
    <source>
        <dbReference type="ARBA" id="ARBA00006024"/>
    </source>
</evidence>
<dbReference type="OMA" id="DVIRVPH"/>
<dbReference type="InterPro" id="IPR006121">
    <property type="entry name" value="HMA_dom"/>
</dbReference>
<feature type="transmembrane region" description="Helical" evidence="10">
    <location>
        <begin position="1050"/>
        <end position="1073"/>
    </location>
</feature>
<dbReference type="PANTHER" id="PTHR43520">
    <property type="entry name" value="ATP7, ISOFORM B"/>
    <property type="match status" value="1"/>
</dbReference>
<dbReference type="SUPFAM" id="SSF81660">
    <property type="entry name" value="Metal cation-transporting ATPase, ATP-binding domain N"/>
    <property type="match status" value="1"/>
</dbReference>
<feature type="transmembrane region" description="Helical" evidence="10">
    <location>
        <begin position="240"/>
        <end position="260"/>
    </location>
</feature>
<dbReference type="InterPro" id="IPR023214">
    <property type="entry name" value="HAD_sf"/>
</dbReference>
<feature type="transmembrane region" description="Helical" evidence="10">
    <location>
        <begin position="489"/>
        <end position="514"/>
    </location>
</feature>
<dbReference type="PROSITE" id="PS00154">
    <property type="entry name" value="ATPASE_E1_E2"/>
    <property type="match status" value="1"/>
</dbReference>
<evidence type="ECO:0000256" key="7">
    <source>
        <dbReference type="ARBA" id="ARBA00022967"/>
    </source>
</evidence>
<keyword evidence="9 10" id="KW-0472">Membrane</keyword>
<protein>
    <submittedName>
        <fullName evidence="13">Putative copper-transporting atpase 1 protein</fullName>
    </submittedName>
</protein>
<keyword evidence="4 10" id="KW-0479">Metal-binding</keyword>
<dbReference type="Pfam" id="PF00403">
    <property type="entry name" value="HMA"/>
    <property type="match status" value="1"/>
</dbReference>
<feature type="transmembrane region" description="Helical" evidence="10">
    <location>
        <begin position="534"/>
        <end position="557"/>
    </location>
</feature>
<dbReference type="InterPro" id="IPR001757">
    <property type="entry name" value="P_typ_ATPase"/>
</dbReference>
<gene>
    <name evidence="13" type="ORF">UCREL1_6656</name>
</gene>
<feature type="transmembrane region" description="Helical" evidence="10">
    <location>
        <begin position="198"/>
        <end position="220"/>
    </location>
</feature>
<dbReference type="PANTHER" id="PTHR43520:SF32">
    <property type="entry name" value="COPPER RESISTANCE P-TYPE ATPASE (EUROFUNG)"/>
    <property type="match status" value="1"/>
</dbReference>
<keyword evidence="7" id="KW-1278">Translocase</keyword>
<evidence type="ECO:0000313" key="14">
    <source>
        <dbReference type="Proteomes" id="UP000012174"/>
    </source>
</evidence>
<dbReference type="InterPro" id="IPR023299">
    <property type="entry name" value="ATPase_P-typ_cyto_dom_N"/>
</dbReference>
<dbReference type="InterPro" id="IPR008250">
    <property type="entry name" value="ATPase_P-typ_transduc_dom_A_sf"/>
</dbReference>
<comment type="subcellular location">
    <subcellularLocation>
        <location evidence="1">Membrane</location>
        <topology evidence="1">Multi-pass membrane protein</topology>
    </subcellularLocation>
</comment>
<evidence type="ECO:0000313" key="13">
    <source>
        <dbReference type="EMBL" id="EMR66356.1"/>
    </source>
</evidence>
<dbReference type="AlphaFoldDB" id="M7T941"/>
<dbReference type="SUPFAM" id="SSF81665">
    <property type="entry name" value="Calcium ATPase, transmembrane domain M"/>
    <property type="match status" value="1"/>
</dbReference>
<dbReference type="SUPFAM" id="SSF56784">
    <property type="entry name" value="HAD-like"/>
    <property type="match status" value="1"/>
</dbReference>
<dbReference type="InterPro" id="IPR036412">
    <property type="entry name" value="HAD-like_sf"/>
</dbReference>
<dbReference type="Pfam" id="PF00702">
    <property type="entry name" value="Hydrolase"/>
    <property type="match status" value="1"/>
</dbReference>
<evidence type="ECO:0000256" key="10">
    <source>
        <dbReference type="RuleBase" id="RU362081"/>
    </source>
</evidence>
<dbReference type="InterPro" id="IPR036163">
    <property type="entry name" value="HMA_dom_sf"/>
</dbReference>
<evidence type="ECO:0000256" key="1">
    <source>
        <dbReference type="ARBA" id="ARBA00004141"/>
    </source>
</evidence>
<keyword evidence="5 10" id="KW-0547">Nucleotide-binding</keyword>
<dbReference type="InterPro" id="IPR023298">
    <property type="entry name" value="ATPase_P-typ_TM_dom_sf"/>
</dbReference>
<accession>M7T941</accession>
<dbReference type="Gene3D" id="3.40.1110.10">
    <property type="entry name" value="Calcium-transporting ATPase, cytoplasmic domain N"/>
    <property type="match status" value="1"/>
</dbReference>
<dbReference type="PRINTS" id="PR00119">
    <property type="entry name" value="CATATPASE"/>
</dbReference>
<dbReference type="EMBL" id="KB706663">
    <property type="protein sequence ID" value="EMR66356.1"/>
    <property type="molecule type" value="Genomic_DNA"/>
</dbReference>
<sequence length="1087" mass="116745">MAPFKPDLSSSQQSRQPLWKVSLSVRGMTCGSCANNITHNLEKNTGWKVNVNLLANEATVVYHGSKEDASRVVDAIEELGYEATLNQVVDADESHKESPDQDRTVQILVDGFRSDTCPARVVQALESCSLGSLEVLHGPSVVKPIVEIKYTPNAPRFTIRQILATIECSDGNFTARIYQPVTREEISRRVDADHQKNLLYRVIITVILTIPTFVIGIIYMTSVPDHDPGKMWLMKPWRVGIGRAQFILLALATPVFFGPANVFHRRAIKEIVAMWKPKSRIPLWQRFYRFGSMDLLVSLGTGVAYLSSCAQVIAAAVDRPSRVDDSNFYFDAVVFLTLFLLVGRLIEAYSKSKAGDAVHSLIKLRPTTAILIETGDDEAQTRDKAVPIDQLEFNDRVRIPHGTSPACDGLIVHGETMFDESSLTGESRLIKKSAGEPVYAGTVNKGAPVVIQITGAAGHSMLDNIVKIVREGQGMRAPVEKIADVLTSYFVPAITLIAIITWIVWLVVGLTGAAPVHFLQGESSGSWVAFSLRFAIAVFVVACPCGLALAAPTAIVVGSGLAAKHGILVKGGGEAFEKASRVDCVVFDKTGTLTMGGEPKVTDSVLALGNDDDEPVLAGQRRMFFFAILRATEESSSHPVAKAIVSFCNSEIESSSLPQQQISISDVEELPGKGLKATVIQDPIQDPGSLPITEIAVGNEVLMGDLNVTISSEVSQTLQTWKTEAKSIALVAIKTHGIDIDGNSSNWKFAAAFSISDPIRPETAGVVRTLREGGIDVWMLSGDNATTARAVATQIGIPDSNVIAGVLPTEKHERIAWLQSTLQVDTKQRQRRRPSPSSSNGSSHPSRLAVLFNPFGQRQKSKSPEQQLEEGSGSGSRHEQGEEKQTGGEKMEEGFDVHVNIDADNNNNNNNATVAMATGQEQEEEEAPKRRRAIIAMVGDGINDAAALNTADVGVAVGSGSDVAIASAGFVLISNNLATMVTLLDLSRAVLRRIKFNFGWALAYNLLAVPIAAGCFYPIVVKGGGGGGAGESQGGDSADLHTHVRLEPEWAGLAMAASSISVVLSSLALRLGWWGIGFRPRKVGGAS</sequence>
<dbReference type="InterPro" id="IPR017969">
    <property type="entry name" value="Heavy-metal-associated_CS"/>
</dbReference>
<dbReference type="Gene3D" id="2.70.150.10">
    <property type="entry name" value="Calcium-transporting ATPase, cytoplasmic transduction domain A"/>
    <property type="match status" value="1"/>
</dbReference>
<dbReference type="InterPro" id="IPR027256">
    <property type="entry name" value="P-typ_ATPase_IB"/>
</dbReference>
<dbReference type="eggNOG" id="KOG0207">
    <property type="taxonomic scope" value="Eukaryota"/>
</dbReference>
<dbReference type="FunFam" id="2.70.150.10:FF:000068">
    <property type="entry name" value="Copper resistance-associated P-type ATPase"/>
    <property type="match status" value="1"/>
</dbReference>
<feature type="region of interest" description="Disordered" evidence="11">
    <location>
        <begin position="821"/>
        <end position="890"/>
    </location>
</feature>
<evidence type="ECO:0000259" key="12">
    <source>
        <dbReference type="PROSITE" id="PS50846"/>
    </source>
</evidence>
<feature type="transmembrane region" description="Helical" evidence="10">
    <location>
        <begin position="998"/>
        <end position="1020"/>
    </location>
</feature>
<dbReference type="InterPro" id="IPR059000">
    <property type="entry name" value="ATPase_P-type_domA"/>
</dbReference>
<dbReference type="GO" id="GO:0005507">
    <property type="term" value="F:copper ion binding"/>
    <property type="evidence" value="ECO:0007669"/>
    <property type="project" value="TreeGrafter"/>
</dbReference>
<proteinExistence type="inferred from homology"/>
<dbReference type="SUPFAM" id="SSF81653">
    <property type="entry name" value="Calcium ATPase, transduction domain A"/>
    <property type="match status" value="1"/>
</dbReference>
<dbReference type="FunFam" id="3.30.70.100:FF:000001">
    <property type="entry name" value="ATPase copper transporting beta"/>
    <property type="match status" value="1"/>
</dbReference>
<evidence type="ECO:0000256" key="5">
    <source>
        <dbReference type="ARBA" id="ARBA00022741"/>
    </source>
</evidence>
<dbReference type="InterPro" id="IPR018303">
    <property type="entry name" value="ATPase_P-typ_P_site"/>
</dbReference>
<feature type="compositionally biased region" description="Low complexity" evidence="11">
    <location>
        <begin position="835"/>
        <end position="847"/>
    </location>
</feature>
<dbReference type="SUPFAM" id="SSF55008">
    <property type="entry name" value="HMA, heavy metal-associated domain"/>
    <property type="match status" value="1"/>
</dbReference>
<dbReference type="Proteomes" id="UP000012174">
    <property type="component" value="Unassembled WGS sequence"/>
</dbReference>
<feature type="compositionally biased region" description="Basic and acidic residues" evidence="11">
    <location>
        <begin position="876"/>
        <end position="890"/>
    </location>
</feature>